<organism evidence="1 2">
    <name type="scientific">Collybiopsis luxurians FD-317 M1</name>
    <dbReference type="NCBI Taxonomy" id="944289"/>
    <lineage>
        <taxon>Eukaryota</taxon>
        <taxon>Fungi</taxon>
        <taxon>Dikarya</taxon>
        <taxon>Basidiomycota</taxon>
        <taxon>Agaricomycotina</taxon>
        <taxon>Agaricomycetes</taxon>
        <taxon>Agaricomycetidae</taxon>
        <taxon>Agaricales</taxon>
        <taxon>Marasmiineae</taxon>
        <taxon>Omphalotaceae</taxon>
        <taxon>Collybiopsis</taxon>
        <taxon>Collybiopsis luxurians</taxon>
    </lineage>
</organism>
<dbReference type="HOGENOM" id="CLU_1496379_0_0_1"/>
<accession>A0A0D0C7L5</accession>
<evidence type="ECO:0000313" key="2">
    <source>
        <dbReference type="Proteomes" id="UP000053593"/>
    </source>
</evidence>
<dbReference type="Proteomes" id="UP000053593">
    <property type="component" value="Unassembled WGS sequence"/>
</dbReference>
<dbReference type="AlphaFoldDB" id="A0A0D0C7L5"/>
<dbReference type="EMBL" id="KN834822">
    <property type="protein sequence ID" value="KIK53912.1"/>
    <property type="molecule type" value="Genomic_DNA"/>
</dbReference>
<protein>
    <submittedName>
        <fullName evidence="1">Uncharacterized protein</fullName>
    </submittedName>
</protein>
<dbReference type="OrthoDB" id="3006363at2759"/>
<evidence type="ECO:0000313" key="1">
    <source>
        <dbReference type="EMBL" id="KIK53912.1"/>
    </source>
</evidence>
<keyword evidence="2" id="KW-1185">Reference proteome</keyword>
<sequence>MTTNVSADNTLIIYEPENAWFLNDMTTTLAGATAEFSFDGSFVLVFGTIPPRNETAPISTFSLDGTVSFAFDTRSLGLRETGHNQGFSQSSPDLLGGLHTLIINSTQAGAQFTLGSIIFAPSISSSISAFPSVPTPASNAPSSTNAVTTSQKIIFGRIVGGILSSWQKTRKEELLDSILL</sequence>
<name>A0A0D0C7L5_9AGAR</name>
<gene>
    <name evidence="1" type="ORF">GYMLUDRAFT_100263</name>
</gene>
<dbReference type="Gene3D" id="2.60.120.260">
    <property type="entry name" value="Galactose-binding domain-like"/>
    <property type="match status" value="1"/>
</dbReference>
<reference evidence="1 2" key="1">
    <citation type="submission" date="2014-04" db="EMBL/GenBank/DDBJ databases">
        <title>Evolutionary Origins and Diversification of the Mycorrhizal Mutualists.</title>
        <authorList>
            <consortium name="DOE Joint Genome Institute"/>
            <consortium name="Mycorrhizal Genomics Consortium"/>
            <person name="Kohler A."/>
            <person name="Kuo A."/>
            <person name="Nagy L.G."/>
            <person name="Floudas D."/>
            <person name="Copeland A."/>
            <person name="Barry K.W."/>
            <person name="Cichocki N."/>
            <person name="Veneault-Fourrey C."/>
            <person name="LaButti K."/>
            <person name="Lindquist E.A."/>
            <person name="Lipzen A."/>
            <person name="Lundell T."/>
            <person name="Morin E."/>
            <person name="Murat C."/>
            <person name="Riley R."/>
            <person name="Ohm R."/>
            <person name="Sun H."/>
            <person name="Tunlid A."/>
            <person name="Henrissat B."/>
            <person name="Grigoriev I.V."/>
            <person name="Hibbett D.S."/>
            <person name="Martin F."/>
        </authorList>
    </citation>
    <scope>NUCLEOTIDE SEQUENCE [LARGE SCALE GENOMIC DNA]</scope>
    <source>
        <strain evidence="1 2">FD-317 M1</strain>
    </source>
</reference>
<proteinExistence type="predicted"/>